<evidence type="ECO:0000313" key="5">
    <source>
        <dbReference type="EMBL" id="RLP69257.1"/>
    </source>
</evidence>
<organism evidence="5 6">
    <name type="scientific">Mycetocola reblochoni</name>
    <dbReference type="NCBI Taxonomy" id="331618"/>
    <lineage>
        <taxon>Bacteria</taxon>
        <taxon>Bacillati</taxon>
        <taxon>Actinomycetota</taxon>
        <taxon>Actinomycetes</taxon>
        <taxon>Micrococcales</taxon>
        <taxon>Microbacteriaceae</taxon>
        <taxon>Mycetocola</taxon>
    </lineage>
</organism>
<dbReference type="SMART" id="SM00342">
    <property type="entry name" value="HTH_ARAC"/>
    <property type="match status" value="1"/>
</dbReference>
<dbReference type="AlphaFoldDB" id="A0A3L6ZMZ1"/>
<reference evidence="5 6" key="1">
    <citation type="submission" date="2018-10" db="EMBL/GenBank/DDBJ databases">
        <authorList>
            <person name="Li J."/>
        </authorList>
    </citation>
    <scope>NUCLEOTIDE SEQUENCE [LARGE SCALE GENOMIC DNA]</scope>
    <source>
        <strain evidence="5 6">JCM 30549</strain>
    </source>
</reference>
<dbReference type="InterPro" id="IPR037923">
    <property type="entry name" value="HTH-like"/>
</dbReference>
<dbReference type="Proteomes" id="UP000275395">
    <property type="component" value="Unassembled WGS sequence"/>
</dbReference>
<evidence type="ECO:0000313" key="6">
    <source>
        <dbReference type="Proteomes" id="UP000275395"/>
    </source>
</evidence>
<dbReference type="Pfam" id="PF12833">
    <property type="entry name" value="HTH_18"/>
    <property type="match status" value="1"/>
</dbReference>
<feature type="domain" description="HTH araC/xylS-type" evidence="4">
    <location>
        <begin position="187"/>
        <end position="285"/>
    </location>
</feature>
<keyword evidence="3" id="KW-0804">Transcription</keyword>
<dbReference type="SUPFAM" id="SSF46689">
    <property type="entry name" value="Homeodomain-like"/>
    <property type="match status" value="1"/>
</dbReference>
<dbReference type="InterPro" id="IPR009057">
    <property type="entry name" value="Homeodomain-like_sf"/>
</dbReference>
<dbReference type="RefSeq" id="WP_087137069.1">
    <property type="nucleotide sequence ID" value="NZ_JBQDRQ010000001.1"/>
</dbReference>
<name>A0A3L6ZMZ1_9MICO</name>
<dbReference type="InterPro" id="IPR020449">
    <property type="entry name" value="Tscrpt_reg_AraC-type_HTH"/>
</dbReference>
<dbReference type="PRINTS" id="PR00032">
    <property type="entry name" value="HTHARAC"/>
</dbReference>
<proteinExistence type="predicted"/>
<dbReference type="InterPro" id="IPR050204">
    <property type="entry name" value="AraC_XylS_family_regulators"/>
</dbReference>
<keyword evidence="1" id="KW-0805">Transcription regulation</keyword>
<sequence length="306" mass="33698">MMNSGQASGGVRVKSLRFQPRGTGSRFAEMLRIGGTTGEWPPPMVVPHRVDFHTVLLTREGQGHHVIDFDWHACAPGTVSWAMPDQVQRVVPDPSLSVVALLVRRDALLIAEAADRLEARPPERVSWAVGRQEQARLADFLDALSADIDAQHDELVRSRVTTLLLELERRSRLDEAPHDAESAHLLAAVRLAINERFRTTRRVEDYAAVLGYSARTLNRACQRLTGKTVKALLLERTMLEARRLLVDSSATVASIATELGFSEPTNFVSAFRREVGVTPQRFRSDLVARGVPLGGRGPAGPPRGNV</sequence>
<dbReference type="EMBL" id="RCUW01000005">
    <property type="protein sequence ID" value="RLP69257.1"/>
    <property type="molecule type" value="Genomic_DNA"/>
</dbReference>
<comment type="caution">
    <text evidence="5">The sequence shown here is derived from an EMBL/GenBank/DDBJ whole genome shotgun (WGS) entry which is preliminary data.</text>
</comment>
<dbReference type="InterPro" id="IPR018060">
    <property type="entry name" value="HTH_AraC"/>
</dbReference>
<evidence type="ECO:0000259" key="4">
    <source>
        <dbReference type="PROSITE" id="PS01124"/>
    </source>
</evidence>
<keyword evidence="2" id="KW-0238">DNA-binding</keyword>
<evidence type="ECO:0000256" key="2">
    <source>
        <dbReference type="ARBA" id="ARBA00023125"/>
    </source>
</evidence>
<dbReference type="GO" id="GO:0043565">
    <property type="term" value="F:sequence-specific DNA binding"/>
    <property type="evidence" value="ECO:0007669"/>
    <property type="project" value="InterPro"/>
</dbReference>
<dbReference type="InterPro" id="IPR003313">
    <property type="entry name" value="AraC-bd"/>
</dbReference>
<dbReference type="GO" id="GO:0003700">
    <property type="term" value="F:DNA-binding transcription factor activity"/>
    <property type="evidence" value="ECO:0007669"/>
    <property type="project" value="InterPro"/>
</dbReference>
<dbReference type="Gene3D" id="1.10.10.60">
    <property type="entry name" value="Homeodomain-like"/>
    <property type="match status" value="1"/>
</dbReference>
<evidence type="ECO:0000256" key="3">
    <source>
        <dbReference type="ARBA" id="ARBA00023163"/>
    </source>
</evidence>
<accession>A0A3L6ZMZ1</accession>
<dbReference type="PANTHER" id="PTHR46796">
    <property type="entry name" value="HTH-TYPE TRANSCRIPTIONAL ACTIVATOR RHAS-RELATED"/>
    <property type="match status" value="1"/>
</dbReference>
<gene>
    <name evidence="5" type="ORF">D9V30_08060</name>
</gene>
<dbReference type="SUPFAM" id="SSF51215">
    <property type="entry name" value="Regulatory protein AraC"/>
    <property type="match status" value="1"/>
</dbReference>
<dbReference type="PROSITE" id="PS01124">
    <property type="entry name" value="HTH_ARAC_FAMILY_2"/>
    <property type="match status" value="1"/>
</dbReference>
<evidence type="ECO:0000256" key="1">
    <source>
        <dbReference type="ARBA" id="ARBA00023015"/>
    </source>
</evidence>
<dbReference type="Pfam" id="PF02311">
    <property type="entry name" value="AraC_binding"/>
    <property type="match status" value="1"/>
</dbReference>
<protein>
    <submittedName>
        <fullName evidence="5">AraC family transcriptional regulator</fullName>
    </submittedName>
</protein>